<evidence type="ECO:0000313" key="6">
    <source>
        <dbReference type="Proteomes" id="UP000319663"/>
    </source>
</evidence>
<keyword evidence="3" id="KW-1133">Transmembrane helix</keyword>
<keyword evidence="3" id="KW-0472">Membrane</keyword>
<sequence>MTETETEKQPAQDESALNEPQNNAQADVCCREGGYGWVCVMCTFLINAHTWGINSAYGVFLAYYLSNDVFPNMTALQYAFVGGLSISCAMLISPVVTYLSHHFSRRLVLNIGAVLVSVSLITTSFVKRNWQLFLSQGICFGFGMGFSFVGSVGVVSHWFETKRSLVNGITSAGSGTGGLIYSLAAGKMIPRLGFPWAMRALGIICFAVNLPCSNLLRLPPEYDASRVNQPALRLSLLRRPEYLIYLLWGLLSTLGYTVLLFSMSSYAVAMGLTQWKASIAGALLNLGQAFGRPAVGLLSDKLGRLEVTFVATLLDGLFCLVIWVFVNSIGVIYFFAILVGLVAGTLWAAAAPLGAEVVGLADLPSALGIFWFVLVPPTAVAEPIALQLRDGLGHSKPYLRVQLLAGFVYLGAALCVIPLRILLSRRRAALKRGVVGS</sequence>
<evidence type="ECO:0000256" key="1">
    <source>
        <dbReference type="ARBA" id="ARBA00004141"/>
    </source>
</evidence>
<feature type="transmembrane region" description="Helical" evidence="3">
    <location>
        <begin position="165"/>
        <end position="184"/>
    </location>
</feature>
<evidence type="ECO:0000259" key="4">
    <source>
        <dbReference type="PROSITE" id="PS50850"/>
    </source>
</evidence>
<feature type="transmembrane region" description="Helical" evidence="3">
    <location>
        <begin position="401"/>
        <end position="423"/>
    </location>
</feature>
<gene>
    <name evidence="5" type="ORF">MPDQ_003071</name>
</gene>
<evidence type="ECO:0000313" key="5">
    <source>
        <dbReference type="EMBL" id="TQB75383.1"/>
    </source>
</evidence>
<feature type="transmembrane region" description="Helical" evidence="3">
    <location>
        <begin position="138"/>
        <end position="159"/>
    </location>
</feature>
<reference evidence="5 6" key="1">
    <citation type="submission" date="2019-06" db="EMBL/GenBank/DDBJ databases">
        <title>Wine fermentation using esterase from Monascus purpureus.</title>
        <authorList>
            <person name="Geng C."/>
            <person name="Zhang Y."/>
        </authorList>
    </citation>
    <scope>NUCLEOTIDE SEQUENCE [LARGE SCALE GENOMIC DNA]</scope>
    <source>
        <strain evidence="5">HQ1</strain>
    </source>
</reference>
<dbReference type="CDD" id="cd17352">
    <property type="entry name" value="MFS_MCT_SLC16"/>
    <property type="match status" value="1"/>
</dbReference>
<dbReference type="InterPro" id="IPR020846">
    <property type="entry name" value="MFS_dom"/>
</dbReference>
<keyword evidence="3" id="KW-0812">Transmembrane</keyword>
<feature type="domain" description="Major facilitator superfamily (MFS) profile" evidence="4">
    <location>
        <begin position="241"/>
        <end position="437"/>
    </location>
</feature>
<feature type="transmembrane region" description="Helical" evidence="3">
    <location>
        <begin position="107"/>
        <end position="126"/>
    </location>
</feature>
<dbReference type="Pfam" id="PF07690">
    <property type="entry name" value="MFS_1"/>
    <property type="match status" value="1"/>
</dbReference>
<feature type="transmembrane region" description="Helical" evidence="3">
    <location>
        <begin position="196"/>
        <end position="216"/>
    </location>
</feature>
<feature type="transmembrane region" description="Helical" evidence="3">
    <location>
        <begin position="242"/>
        <end position="269"/>
    </location>
</feature>
<comment type="similarity">
    <text evidence="2">Belongs to the major facilitator superfamily. Monocarboxylate porter (TC 2.A.1.13) family.</text>
</comment>
<evidence type="ECO:0000256" key="2">
    <source>
        <dbReference type="ARBA" id="ARBA00006727"/>
    </source>
</evidence>
<evidence type="ECO:0000256" key="3">
    <source>
        <dbReference type="SAM" id="Phobius"/>
    </source>
</evidence>
<dbReference type="InterPro" id="IPR011701">
    <property type="entry name" value="MFS"/>
</dbReference>
<dbReference type="PANTHER" id="PTHR11360">
    <property type="entry name" value="MONOCARBOXYLATE TRANSPORTER"/>
    <property type="match status" value="1"/>
</dbReference>
<feature type="transmembrane region" description="Helical" evidence="3">
    <location>
        <begin position="332"/>
        <end position="351"/>
    </location>
</feature>
<accession>A0A507QZT4</accession>
<feature type="transmembrane region" description="Helical" evidence="3">
    <location>
        <begin position="307"/>
        <end position="326"/>
    </location>
</feature>
<organism evidence="5 6">
    <name type="scientific">Monascus purpureus</name>
    <name type="common">Red mold</name>
    <name type="synonym">Monascus anka</name>
    <dbReference type="NCBI Taxonomy" id="5098"/>
    <lineage>
        <taxon>Eukaryota</taxon>
        <taxon>Fungi</taxon>
        <taxon>Dikarya</taxon>
        <taxon>Ascomycota</taxon>
        <taxon>Pezizomycotina</taxon>
        <taxon>Eurotiomycetes</taxon>
        <taxon>Eurotiomycetidae</taxon>
        <taxon>Eurotiales</taxon>
        <taxon>Aspergillaceae</taxon>
        <taxon>Monascus</taxon>
    </lineage>
</organism>
<dbReference type="Gene3D" id="1.20.1250.20">
    <property type="entry name" value="MFS general substrate transporter like domains"/>
    <property type="match status" value="2"/>
</dbReference>
<dbReference type="EMBL" id="VIFY01000020">
    <property type="protein sequence ID" value="TQB75383.1"/>
    <property type="molecule type" value="Genomic_DNA"/>
</dbReference>
<dbReference type="SUPFAM" id="SSF103473">
    <property type="entry name" value="MFS general substrate transporter"/>
    <property type="match status" value="1"/>
</dbReference>
<dbReference type="GO" id="GO:0016020">
    <property type="term" value="C:membrane"/>
    <property type="evidence" value="ECO:0007669"/>
    <property type="project" value="UniProtKB-SubCell"/>
</dbReference>
<proteinExistence type="inferred from homology"/>
<dbReference type="GO" id="GO:0022857">
    <property type="term" value="F:transmembrane transporter activity"/>
    <property type="evidence" value="ECO:0007669"/>
    <property type="project" value="InterPro"/>
</dbReference>
<dbReference type="InterPro" id="IPR036259">
    <property type="entry name" value="MFS_trans_sf"/>
</dbReference>
<dbReference type="Proteomes" id="UP000319663">
    <property type="component" value="Unassembled WGS sequence"/>
</dbReference>
<comment type="caution">
    <text evidence="5">The sequence shown here is derived from an EMBL/GenBank/DDBJ whole genome shotgun (WGS) entry which is preliminary data.</text>
</comment>
<dbReference type="InterPro" id="IPR050327">
    <property type="entry name" value="Proton-linked_MCT"/>
</dbReference>
<feature type="transmembrane region" description="Helical" evidence="3">
    <location>
        <begin position="78"/>
        <end position="101"/>
    </location>
</feature>
<dbReference type="PANTHER" id="PTHR11360:SF315">
    <property type="entry name" value="TRANSPORTER MCH2-RELATED"/>
    <property type="match status" value="1"/>
</dbReference>
<dbReference type="AlphaFoldDB" id="A0A507QZT4"/>
<comment type="subcellular location">
    <subcellularLocation>
        <location evidence="1">Membrane</location>
        <topology evidence="1">Multi-pass membrane protein</topology>
    </subcellularLocation>
</comment>
<protein>
    <recommendedName>
        <fullName evidence="4">Major facilitator superfamily (MFS) profile domain-containing protein</fullName>
    </recommendedName>
</protein>
<keyword evidence="6" id="KW-1185">Reference proteome</keyword>
<dbReference type="PROSITE" id="PS50850">
    <property type="entry name" value="MFS"/>
    <property type="match status" value="1"/>
</dbReference>
<name>A0A507QZT4_MONPU</name>